<gene>
    <name evidence="1" type="ORF">EVA_15165</name>
</gene>
<name>J9FP69_9ZZZZ</name>
<reference evidence="1" key="1">
    <citation type="journal article" date="2012" name="PLoS ONE">
        <title>Gene sets for utilization of primary and secondary nutrition supplies in the distal gut of endangered iberian lynx.</title>
        <authorList>
            <person name="Alcaide M."/>
            <person name="Messina E."/>
            <person name="Richter M."/>
            <person name="Bargiela R."/>
            <person name="Peplies J."/>
            <person name="Huws S.A."/>
            <person name="Newbold C.J."/>
            <person name="Golyshin P.N."/>
            <person name="Simon M.A."/>
            <person name="Lopez G."/>
            <person name="Yakimov M.M."/>
            <person name="Ferrer M."/>
        </authorList>
    </citation>
    <scope>NUCLEOTIDE SEQUENCE</scope>
</reference>
<evidence type="ECO:0000313" key="1">
    <source>
        <dbReference type="EMBL" id="EJW96731.1"/>
    </source>
</evidence>
<sequence length="73" mass="8429">MQGRFGVECIKDRLDEVKVYSFFGQGLHLFFVSCAQIVKGEGAECWIFYIGRHRKRTVCWTDRGCYEARSVGS</sequence>
<accession>J9FP69</accession>
<dbReference type="EMBL" id="AMCI01005137">
    <property type="protein sequence ID" value="EJW96731.1"/>
    <property type="molecule type" value="Genomic_DNA"/>
</dbReference>
<protein>
    <submittedName>
        <fullName evidence="1">Uncharacterized protein</fullName>
    </submittedName>
</protein>
<comment type="caution">
    <text evidence="1">The sequence shown here is derived from an EMBL/GenBank/DDBJ whole genome shotgun (WGS) entry which is preliminary data.</text>
</comment>
<dbReference type="AlphaFoldDB" id="J9FP69"/>
<dbReference type="PROSITE" id="PS51257">
    <property type="entry name" value="PROKAR_LIPOPROTEIN"/>
    <property type="match status" value="1"/>
</dbReference>
<organism evidence="1">
    <name type="scientific">gut metagenome</name>
    <dbReference type="NCBI Taxonomy" id="749906"/>
    <lineage>
        <taxon>unclassified sequences</taxon>
        <taxon>metagenomes</taxon>
        <taxon>organismal metagenomes</taxon>
    </lineage>
</organism>
<proteinExistence type="predicted"/>